<organism evidence="2 3">
    <name type="scientific">Bacillus thermozeamaize</name>
    <dbReference type="NCBI Taxonomy" id="230954"/>
    <lineage>
        <taxon>Bacteria</taxon>
        <taxon>Bacillati</taxon>
        <taxon>Bacillota</taxon>
        <taxon>Bacilli</taxon>
        <taxon>Bacillales</taxon>
        <taxon>Bacillaceae</taxon>
        <taxon>Bacillus</taxon>
    </lineage>
</organism>
<dbReference type="InterPro" id="IPR005531">
    <property type="entry name" value="Asp23"/>
</dbReference>
<accession>A0A1Y3PHB9</accession>
<protein>
    <recommendedName>
        <fullName evidence="4">Alkaline-shock protein</fullName>
    </recommendedName>
</protein>
<dbReference type="PANTHER" id="PTHR34297">
    <property type="entry name" value="HYPOTHETICAL CYTOSOLIC PROTEIN-RELATED"/>
    <property type="match status" value="1"/>
</dbReference>
<evidence type="ECO:0000256" key="1">
    <source>
        <dbReference type="ARBA" id="ARBA00005721"/>
    </source>
</evidence>
<dbReference type="EMBL" id="LZRT01000101">
    <property type="protein sequence ID" value="OUM85496.1"/>
    <property type="molecule type" value="Genomic_DNA"/>
</dbReference>
<dbReference type="PANTHER" id="PTHR34297:SF2">
    <property type="entry name" value="ASP23_GLS24 FAMILY ENVELOPE STRESS RESPONSE PROTEIN"/>
    <property type="match status" value="1"/>
</dbReference>
<evidence type="ECO:0000313" key="3">
    <source>
        <dbReference type="Proteomes" id="UP000196475"/>
    </source>
</evidence>
<sequence>MTEVQENGVVRIADDVVAIIAGVAASETEGVASMSGGITEGFARRVSGKNVTKGVSVEVGSVEAAIDLRVIVKYGVKIHEVARKLQENVKEAVETMTGLRVVEVNVKVEGVEFPENAPRHAAKEKAAQEPRLK</sequence>
<proteinExistence type="inferred from homology"/>
<dbReference type="AlphaFoldDB" id="A0A1Y3PHB9"/>
<dbReference type="Proteomes" id="UP000196475">
    <property type="component" value="Unassembled WGS sequence"/>
</dbReference>
<evidence type="ECO:0008006" key="4">
    <source>
        <dbReference type="Google" id="ProtNLM"/>
    </source>
</evidence>
<name>A0A1Y3PHB9_9BACI</name>
<comment type="caution">
    <text evidence="2">The sequence shown here is derived from an EMBL/GenBank/DDBJ whole genome shotgun (WGS) entry which is preliminary data.</text>
</comment>
<comment type="similarity">
    <text evidence="1">Belongs to the asp23 family.</text>
</comment>
<evidence type="ECO:0000313" key="2">
    <source>
        <dbReference type="EMBL" id="OUM85496.1"/>
    </source>
</evidence>
<dbReference type="Pfam" id="PF03780">
    <property type="entry name" value="Asp23"/>
    <property type="match status" value="1"/>
</dbReference>
<reference evidence="3" key="1">
    <citation type="submission" date="2016-06" db="EMBL/GenBank/DDBJ databases">
        <authorList>
            <person name="Nascimento L."/>
            <person name="Pereira R.V."/>
            <person name="Martins L.F."/>
            <person name="Quaggio R.B."/>
            <person name="Silva A.M."/>
            <person name="Setubal J.C."/>
        </authorList>
    </citation>
    <scope>NUCLEOTIDE SEQUENCE [LARGE SCALE GENOMIC DNA]</scope>
</reference>
<gene>
    <name evidence="2" type="ORF">BAA01_10495</name>
</gene>